<sequence>MSKLLAQLILYGYRNILPVQRLKLPAHPIRRCVQRLLRSPLPPREPGSSSRSARPRSFSTAVHLDLHGHHLGGSGRHGRRASGEGDGGARCDRRCDPEDCSKGYTLFSITQPVGMLYSPAQKKLENSKVRDFHRCRFV</sequence>
<evidence type="ECO:0000313" key="2">
    <source>
        <dbReference type="EMBL" id="TBU27893.1"/>
    </source>
</evidence>
<proteinExistence type="predicted"/>
<feature type="region of interest" description="Disordered" evidence="1">
    <location>
        <begin position="38"/>
        <end position="91"/>
    </location>
</feature>
<dbReference type="OrthoDB" id="9450131at2759"/>
<feature type="compositionally biased region" description="Basic and acidic residues" evidence="1">
    <location>
        <begin position="81"/>
        <end position="91"/>
    </location>
</feature>
<reference evidence="2" key="1">
    <citation type="submission" date="2019-01" db="EMBL/GenBank/DDBJ databases">
        <title>Draft genome sequences of three monokaryotic isolates of the white-rot basidiomycete fungus Dichomitus squalens.</title>
        <authorList>
            <consortium name="DOE Joint Genome Institute"/>
            <person name="Lopez S.C."/>
            <person name="Andreopoulos B."/>
            <person name="Pangilinan J."/>
            <person name="Lipzen A."/>
            <person name="Riley R."/>
            <person name="Ahrendt S."/>
            <person name="Ng V."/>
            <person name="Barry K."/>
            <person name="Daum C."/>
            <person name="Grigoriev I.V."/>
            <person name="Hilden K.S."/>
            <person name="Makela M.R."/>
            <person name="de Vries R.P."/>
        </authorList>
    </citation>
    <scope>NUCLEOTIDE SEQUENCE [LARGE SCALE GENOMIC DNA]</scope>
    <source>
        <strain evidence="2">OM18370.1</strain>
    </source>
</reference>
<dbReference type="EMBL" id="ML143427">
    <property type="protein sequence ID" value="TBU27893.1"/>
    <property type="molecule type" value="Genomic_DNA"/>
</dbReference>
<dbReference type="AlphaFoldDB" id="A0A4V2K082"/>
<name>A0A4V2K082_9APHY</name>
<organism evidence="2">
    <name type="scientific">Dichomitus squalens</name>
    <dbReference type="NCBI Taxonomy" id="114155"/>
    <lineage>
        <taxon>Eukaryota</taxon>
        <taxon>Fungi</taxon>
        <taxon>Dikarya</taxon>
        <taxon>Basidiomycota</taxon>
        <taxon>Agaricomycotina</taxon>
        <taxon>Agaricomycetes</taxon>
        <taxon>Polyporales</taxon>
        <taxon>Polyporaceae</taxon>
        <taxon>Dichomitus</taxon>
    </lineage>
</organism>
<gene>
    <name evidence="2" type="ORF">BD311DRAFT_759516</name>
</gene>
<protein>
    <submittedName>
        <fullName evidence="2">Uncharacterized protein</fullName>
    </submittedName>
</protein>
<dbReference type="Proteomes" id="UP000292957">
    <property type="component" value="Unassembled WGS sequence"/>
</dbReference>
<feature type="non-terminal residue" evidence="2">
    <location>
        <position position="138"/>
    </location>
</feature>
<accession>A0A4V2K082</accession>
<feature type="compositionally biased region" description="Low complexity" evidence="1">
    <location>
        <begin position="46"/>
        <end position="57"/>
    </location>
</feature>
<evidence type="ECO:0000256" key="1">
    <source>
        <dbReference type="SAM" id="MobiDB-lite"/>
    </source>
</evidence>